<evidence type="ECO:0000256" key="3">
    <source>
        <dbReference type="ARBA" id="ARBA00022679"/>
    </source>
</evidence>
<evidence type="ECO:0000256" key="8">
    <source>
        <dbReference type="ARBA" id="ARBA00022771"/>
    </source>
</evidence>
<gene>
    <name evidence="20" type="ORF">AB675_2180</name>
</gene>
<dbReference type="Gene3D" id="3.90.228.10">
    <property type="match status" value="1"/>
</dbReference>
<evidence type="ECO:0000313" key="21">
    <source>
        <dbReference type="Proteomes" id="UP000038010"/>
    </source>
</evidence>
<keyword evidence="4" id="KW-0548">Nucleotidyltransferase</keyword>
<keyword evidence="8" id="KW-0863">Zinc-finger</keyword>
<keyword evidence="7" id="KW-0013">ADP-ribosylation</keyword>
<evidence type="ECO:0000256" key="6">
    <source>
        <dbReference type="ARBA" id="ARBA00022737"/>
    </source>
</evidence>
<dbReference type="GO" id="GO:0006302">
    <property type="term" value="P:double-strand break repair"/>
    <property type="evidence" value="ECO:0007669"/>
    <property type="project" value="TreeGrafter"/>
</dbReference>
<proteinExistence type="inferred from homology"/>
<dbReference type="GO" id="GO:0070212">
    <property type="term" value="P:protein poly-ADP-ribosylation"/>
    <property type="evidence" value="ECO:0007669"/>
    <property type="project" value="TreeGrafter"/>
</dbReference>
<evidence type="ECO:0000256" key="10">
    <source>
        <dbReference type="ARBA" id="ARBA00023027"/>
    </source>
</evidence>
<evidence type="ECO:0000259" key="18">
    <source>
        <dbReference type="PROSITE" id="PS51060"/>
    </source>
</evidence>
<dbReference type="Pfam" id="PF02877">
    <property type="entry name" value="PARP_reg"/>
    <property type="match status" value="1"/>
</dbReference>
<accession>A0A0N1H8B1</accession>
<dbReference type="GO" id="GO:0005730">
    <property type="term" value="C:nucleolus"/>
    <property type="evidence" value="ECO:0007669"/>
    <property type="project" value="TreeGrafter"/>
</dbReference>
<dbReference type="VEuPathDB" id="FungiDB:AB675_2180"/>
<evidence type="ECO:0000256" key="16">
    <source>
        <dbReference type="SAM" id="MobiDB-lite"/>
    </source>
</evidence>
<dbReference type="Gene3D" id="2.20.140.10">
    <property type="entry name" value="WGR domain"/>
    <property type="match status" value="1"/>
</dbReference>
<dbReference type="GeneID" id="28734011"/>
<dbReference type="InterPro" id="IPR036930">
    <property type="entry name" value="WGR_dom_sf"/>
</dbReference>
<keyword evidence="2 15" id="KW-0328">Glycosyltransferase</keyword>
<dbReference type="CDD" id="cd07997">
    <property type="entry name" value="WGR_PARP"/>
    <property type="match status" value="1"/>
</dbReference>
<dbReference type="EMBL" id="LFJN01000006">
    <property type="protein sequence ID" value="KPI43070.1"/>
    <property type="molecule type" value="Genomic_DNA"/>
</dbReference>
<evidence type="ECO:0000256" key="14">
    <source>
        <dbReference type="ARBA" id="ARBA00033987"/>
    </source>
</evidence>
<keyword evidence="5" id="KW-0479">Metal-binding</keyword>
<feature type="domain" description="PARP catalytic" evidence="17">
    <location>
        <begin position="319"/>
        <end position="534"/>
    </location>
</feature>
<dbReference type="AlphaFoldDB" id="A0A0N1H8B1"/>
<dbReference type="GO" id="GO:0003950">
    <property type="term" value="F:NAD+ poly-ADP-ribosyltransferase activity"/>
    <property type="evidence" value="ECO:0007669"/>
    <property type="project" value="UniProtKB-UniRule"/>
</dbReference>
<evidence type="ECO:0000259" key="19">
    <source>
        <dbReference type="PROSITE" id="PS51977"/>
    </source>
</evidence>
<sequence length="534" mass="59864">MPPKKRKADAATSSAPTKKTQKIADAEFLNSLSSSPAPDPKQAKNLAVQLDEQFYASSNGVVYVDDEGLVYDACLNQTNITGNNNNNKFYFIQLIKAPKGTSYYCHTRWGRVGETGKSNTNSYGSLEDAMADFGKKFKDKTGLKWENRKDPPKEKKYTYLEKSYDVQEEPEVKVEDNNPVVESKLPPQSQELLKFIFNDDHFQTTMRQMGYNNEKLPLGKLSKATLKAGFNILQEIDEVLRNKDTAMEKYGKHWSWVCDEISSKYYTTIPHITGRAKPESIDDLDKVSDEAAMLDSLAEMCVSDTIKSAKGSPDEATVALIDKQFDGLNLSEMTPLENDSGEFKHLRDYLNDTVGATHGFTYKVQDIFRIERKGEKERFQKSKYAKLTTSNKLLLWHGSRSTNFGGILSQGLRIAPPEAPVSGYAFGKGVYLADCSSKSAQYCASYNSNFTGLLLLVEAELSDPMYEISSGDYHAEEKAKETNCISTKGVGQTMPKGPVGPNTQLDKAGYLQYNEYIAYDVNQLRLRYLLKVQM</sequence>
<evidence type="ECO:0000256" key="4">
    <source>
        <dbReference type="ARBA" id="ARBA00022695"/>
    </source>
</evidence>
<dbReference type="EC" id="2.4.2.-" evidence="15"/>
<dbReference type="FunFam" id="1.20.142.10:FF:000002">
    <property type="entry name" value="Poly [ADP-ribose] polymerase"/>
    <property type="match status" value="1"/>
</dbReference>
<evidence type="ECO:0000256" key="7">
    <source>
        <dbReference type="ARBA" id="ARBA00022765"/>
    </source>
</evidence>
<dbReference type="SUPFAM" id="SSF47587">
    <property type="entry name" value="Domain of poly(ADP-ribose) polymerase"/>
    <property type="match status" value="1"/>
</dbReference>
<dbReference type="SMART" id="SM00773">
    <property type="entry name" value="WGR"/>
    <property type="match status" value="1"/>
</dbReference>
<dbReference type="InterPro" id="IPR008893">
    <property type="entry name" value="WGR_domain"/>
</dbReference>
<feature type="domain" description="PARP alpha-helical" evidence="18">
    <location>
        <begin position="182"/>
        <end position="308"/>
    </location>
</feature>
<organism evidence="20 21">
    <name type="scientific">Cyphellophora attinorum</name>
    <dbReference type="NCBI Taxonomy" id="1664694"/>
    <lineage>
        <taxon>Eukaryota</taxon>
        <taxon>Fungi</taxon>
        <taxon>Dikarya</taxon>
        <taxon>Ascomycota</taxon>
        <taxon>Pezizomycotina</taxon>
        <taxon>Eurotiomycetes</taxon>
        <taxon>Chaetothyriomycetidae</taxon>
        <taxon>Chaetothyriales</taxon>
        <taxon>Cyphellophoraceae</taxon>
        <taxon>Cyphellophora</taxon>
    </lineage>
</organism>
<dbReference type="Pfam" id="PF00644">
    <property type="entry name" value="PARP"/>
    <property type="match status" value="1"/>
</dbReference>
<keyword evidence="12" id="KW-0539">Nucleus</keyword>
<evidence type="ECO:0000313" key="20">
    <source>
        <dbReference type="EMBL" id="KPI43070.1"/>
    </source>
</evidence>
<feature type="region of interest" description="Disordered" evidence="16">
    <location>
        <begin position="1"/>
        <end position="20"/>
    </location>
</feature>
<keyword evidence="10 15" id="KW-0520">NAD</keyword>
<evidence type="ECO:0000256" key="13">
    <source>
        <dbReference type="ARBA" id="ARBA00024347"/>
    </source>
</evidence>
<keyword evidence="11" id="KW-0238">DNA-binding</keyword>
<evidence type="ECO:0000259" key="17">
    <source>
        <dbReference type="PROSITE" id="PS51059"/>
    </source>
</evidence>
<dbReference type="PROSITE" id="PS51060">
    <property type="entry name" value="PARP_ALPHA_HD"/>
    <property type="match status" value="1"/>
</dbReference>
<evidence type="ECO:0000256" key="9">
    <source>
        <dbReference type="ARBA" id="ARBA00022833"/>
    </source>
</evidence>
<dbReference type="GO" id="GO:0008270">
    <property type="term" value="F:zinc ion binding"/>
    <property type="evidence" value="ECO:0007669"/>
    <property type="project" value="UniProtKB-KW"/>
</dbReference>
<dbReference type="FunFam" id="2.20.140.10:FF:000001">
    <property type="entry name" value="Poly [ADP-ribose] polymerase"/>
    <property type="match status" value="1"/>
</dbReference>
<keyword evidence="6" id="KW-0677">Repeat</keyword>
<dbReference type="PROSITE" id="PS51059">
    <property type="entry name" value="PARP_CATALYTIC"/>
    <property type="match status" value="1"/>
</dbReference>
<feature type="domain" description="WGR" evidence="19">
    <location>
        <begin position="59"/>
        <end position="157"/>
    </location>
</feature>
<dbReference type="STRING" id="1664694.A0A0N1H8B1"/>
<dbReference type="Pfam" id="PF05406">
    <property type="entry name" value="WGR"/>
    <property type="match status" value="1"/>
</dbReference>
<dbReference type="Gene3D" id="1.20.142.10">
    <property type="entry name" value="Poly(ADP-ribose) polymerase, regulatory domain"/>
    <property type="match status" value="1"/>
</dbReference>
<dbReference type="OrthoDB" id="2017365at2759"/>
<dbReference type="GO" id="GO:0016779">
    <property type="term" value="F:nucleotidyltransferase activity"/>
    <property type="evidence" value="ECO:0007669"/>
    <property type="project" value="UniProtKB-KW"/>
</dbReference>
<keyword evidence="3 15" id="KW-0808">Transferase</keyword>
<dbReference type="PANTHER" id="PTHR10459:SF60">
    <property type="entry name" value="POLY [ADP-RIBOSE] POLYMERASE 2"/>
    <property type="match status" value="1"/>
</dbReference>
<dbReference type="InterPro" id="IPR036616">
    <property type="entry name" value="Poly(ADP-ribose)pol_reg_dom_sf"/>
</dbReference>
<keyword evidence="21" id="KW-1185">Reference proteome</keyword>
<dbReference type="PANTHER" id="PTHR10459">
    <property type="entry name" value="DNA LIGASE"/>
    <property type="match status" value="1"/>
</dbReference>
<evidence type="ECO:0000256" key="5">
    <source>
        <dbReference type="ARBA" id="ARBA00022723"/>
    </source>
</evidence>
<comment type="subcellular location">
    <subcellularLocation>
        <location evidence="1">Nucleus</location>
    </subcellularLocation>
</comment>
<dbReference type="InterPro" id="IPR004102">
    <property type="entry name" value="Poly(ADP-ribose)pol_reg_dom"/>
</dbReference>
<dbReference type="PROSITE" id="PS51977">
    <property type="entry name" value="WGR"/>
    <property type="match status" value="1"/>
</dbReference>
<comment type="caution">
    <text evidence="20">The sequence shown here is derived from an EMBL/GenBank/DDBJ whole genome shotgun (WGS) entry which is preliminary data.</text>
</comment>
<dbReference type="GO" id="GO:0003677">
    <property type="term" value="F:DNA binding"/>
    <property type="evidence" value="ECO:0007669"/>
    <property type="project" value="UniProtKB-KW"/>
</dbReference>
<evidence type="ECO:0000256" key="1">
    <source>
        <dbReference type="ARBA" id="ARBA00004123"/>
    </source>
</evidence>
<dbReference type="InterPro" id="IPR012317">
    <property type="entry name" value="Poly(ADP-ribose)pol_cat_dom"/>
</dbReference>
<dbReference type="SUPFAM" id="SSF142921">
    <property type="entry name" value="WGR domain-like"/>
    <property type="match status" value="1"/>
</dbReference>
<dbReference type="SUPFAM" id="SSF56399">
    <property type="entry name" value="ADP-ribosylation"/>
    <property type="match status" value="1"/>
</dbReference>
<protein>
    <recommendedName>
        <fullName evidence="15">Poly [ADP-ribose] polymerase</fullName>
        <shortName evidence="15">PARP</shortName>
        <ecNumber evidence="15">2.4.2.-</ecNumber>
    </recommendedName>
</protein>
<evidence type="ECO:0000256" key="12">
    <source>
        <dbReference type="ARBA" id="ARBA00023242"/>
    </source>
</evidence>
<evidence type="ECO:0000256" key="11">
    <source>
        <dbReference type="ARBA" id="ARBA00023125"/>
    </source>
</evidence>
<dbReference type="InterPro" id="IPR050800">
    <property type="entry name" value="ARTD/PARP"/>
</dbReference>
<comment type="catalytic activity">
    <reaction evidence="14">
        <text>NAD(+) + (ADP-D-ribosyl)n-acceptor = nicotinamide + (ADP-D-ribosyl)n+1-acceptor + H(+).</text>
        <dbReference type="EC" id="2.4.2.30"/>
    </reaction>
</comment>
<keyword evidence="9" id="KW-0862">Zinc</keyword>
<dbReference type="Proteomes" id="UP000038010">
    <property type="component" value="Unassembled WGS sequence"/>
</dbReference>
<dbReference type="RefSeq" id="XP_018003033.1">
    <property type="nucleotide sequence ID" value="XM_018142131.1"/>
</dbReference>
<name>A0A0N1H8B1_9EURO</name>
<dbReference type="CDD" id="cd01437">
    <property type="entry name" value="parp_like"/>
    <property type="match status" value="1"/>
</dbReference>
<evidence type="ECO:0000256" key="15">
    <source>
        <dbReference type="RuleBase" id="RU362114"/>
    </source>
</evidence>
<reference evidence="20 21" key="1">
    <citation type="submission" date="2015-06" db="EMBL/GenBank/DDBJ databases">
        <title>Draft genome of the ant-associated black yeast Phialophora attae CBS 131958.</title>
        <authorList>
            <person name="Moreno L.F."/>
            <person name="Stielow B.J."/>
            <person name="de Hoog S."/>
            <person name="Vicente V.A."/>
            <person name="Weiss V.A."/>
            <person name="de Vries M."/>
            <person name="Cruz L.M."/>
            <person name="Souza E.M."/>
        </authorList>
    </citation>
    <scope>NUCLEOTIDE SEQUENCE [LARGE SCALE GENOMIC DNA]</scope>
    <source>
        <strain evidence="20 21">CBS 131958</strain>
    </source>
</reference>
<evidence type="ECO:0000256" key="2">
    <source>
        <dbReference type="ARBA" id="ARBA00022676"/>
    </source>
</evidence>
<dbReference type="GO" id="GO:1990404">
    <property type="term" value="F:NAD+-protein mono-ADP-ribosyltransferase activity"/>
    <property type="evidence" value="ECO:0007669"/>
    <property type="project" value="TreeGrafter"/>
</dbReference>
<comment type="similarity">
    <text evidence="13">Belongs to the ARTD/PARP family.</text>
</comment>